<feature type="transmembrane region" description="Helical" evidence="9">
    <location>
        <begin position="122"/>
        <end position="141"/>
    </location>
</feature>
<dbReference type="PANTHER" id="PTHR24421">
    <property type="entry name" value="NITRATE/NITRITE SENSOR PROTEIN NARX-RELATED"/>
    <property type="match status" value="1"/>
</dbReference>
<accession>A0A542YMK4</accession>
<evidence type="ECO:0000313" key="11">
    <source>
        <dbReference type="EMBL" id="TQL49316.1"/>
    </source>
</evidence>
<organism evidence="11 12">
    <name type="scientific">Ornithinicoccus hortensis</name>
    <dbReference type="NCBI Taxonomy" id="82346"/>
    <lineage>
        <taxon>Bacteria</taxon>
        <taxon>Bacillati</taxon>
        <taxon>Actinomycetota</taxon>
        <taxon>Actinomycetes</taxon>
        <taxon>Micrococcales</taxon>
        <taxon>Intrasporangiaceae</taxon>
        <taxon>Ornithinicoccus</taxon>
    </lineage>
</organism>
<dbReference type="Gene3D" id="3.30.565.10">
    <property type="entry name" value="Histidine kinase-like ATPase, C-terminal domain"/>
    <property type="match status" value="1"/>
</dbReference>
<feature type="transmembrane region" description="Helical" evidence="9">
    <location>
        <begin position="93"/>
        <end position="115"/>
    </location>
</feature>
<gene>
    <name evidence="11" type="ORF">FB467_0384</name>
</gene>
<keyword evidence="4" id="KW-0808">Transferase</keyword>
<keyword evidence="9" id="KW-0812">Transmembrane</keyword>
<dbReference type="GO" id="GO:0046983">
    <property type="term" value="F:protein dimerization activity"/>
    <property type="evidence" value="ECO:0007669"/>
    <property type="project" value="InterPro"/>
</dbReference>
<dbReference type="SUPFAM" id="SSF55874">
    <property type="entry name" value="ATPase domain of HSP90 chaperone/DNA topoisomerase II/histidine kinase"/>
    <property type="match status" value="1"/>
</dbReference>
<dbReference type="Gene3D" id="1.20.5.1930">
    <property type="match status" value="1"/>
</dbReference>
<dbReference type="SMART" id="SM00387">
    <property type="entry name" value="HATPase_c"/>
    <property type="match status" value="1"/>
</dbReference>
<dbReference type="InterPro" id="IPR003594">
    <property type="entry name" value="HATPase_dom"/>
</dbReference>
<dbReference type="Pfam" id="PF02518">
    <property type="entry name" value="HATPase_c"/>
    <property type="match status" value="1"/>
</dbReference>
<evidence type="ECO:0000256" key="5">
    <source>
        <dbReference type="ARBA" id="ARBA00022741"/>
    </source>
</evidence>
<evidence type="ECO:0000256" key="7">
    <source>
        <dbReference type="ARBA" id="ARBA00022840"/>
    </source>
</evidence>
<keyword evidence="7" id="KW-0067">ATP-binding</keyword>
<evidence type="ECO:0000256" key="2">
    <source>
        <dbReference type="ARBA" id="ARBA00012438"/>
    </source>
</evidence>
<keyword evidence="5" id="KW-0547">Nucleotide-binding</keyword>
<comment type="catalytic activity">
    <reaction evidence="1">
        <text>ATP + protein L-histidine = ADP + protein N-phospho-L-histidine.</text>
        <dbReference type="EC" id="2.7.13.3"/>
    </reaction>
</comment>
<protein>
    <recommendedName>
        <fullName evidence="2">histidine kinase</fullName>
        <ecNumber evidence="2">2.7.13.3</ecNumber>
    </recommendedName>
</protein>
<dbReference type="EC" id="2.7.13.3" evidence="2"/>
<name>A0A542YMK4_9MICO</name>
<dbReference type="GO" id="GO:0016020">
    <property type="term" value="C:membrane"/>
    <property type="evidence" value="ECO:0007669"/>
    <property type="project" value="InterPro"/>
</dbReference>
<dbReference type="GO" id="GO:0005524">
    <property type="term" value="F:ATP binding"/>
    <property type="evidence" value="ECO:0007669"/>
    <property type="project" value="UniProtKB-KW"/>
</dbReference>
<dbReference type="GO" id="GO:0000155">
    <property type="term" value="F:phosphorelay sensor kinase activity"/>
    <property type="evidence" value="ECO:0007669"/>
    <property type="project" value="InterPro"/>
</dbReference>
<dbReference type="EMBL" id="VFOP01000001">
    <property type="protein sequence ID" value="TQL49316.1"/>
    <property type="molecule type" value="Genomic_DNA"/>
</dbReference>
<feature type="transmembrane region" description="Helical" evidence="9">
    <location>
        <begin position="30"/>
        <end position="52"/>
    </location>
</feature>
<evidence type="ECO:0000259" key="10">
    <source>
        <dbReference type="SMART" id="SM00387"/>
    </source>
</evidence>
<proteinExistence type="predicted"/>
<keyword evidence="8" id="KW-0902">Two-component regulatory system</keyword>
<dbReference type="Proteomes" id="UP000319516">
    <property type="component" value="Unassembled WGS sequence"/>
</dbReference>
<evidence type="ECO:0000256" key="1">
    <source>
        <dbReference type="ARBA" id="ARBA00000085"/>
    </source>
</evidence>
<dbReference type="CDD" id="cd16917">
    <property type="entry name" value="HATPase_UhpB-NarQ-NarX-like"/>
    <property type="match status" value="1"/>
</dbReference>
<keyword evidence="9" id="KW-1133">Transmembrane helix</keyword>
<reference evidence="11 12" key="1">
    <citation type="submission" date="2019-06" db="EMBL/GenBank/DDBJ databases">
        <title>Sequencing the genomes of 1000 actinobacteria strains.</title>
        <authorList>
            <person name="Klenk H.-P."/>
        </authorList>
    </citation>
    <scope>NUCLEOTIDE SEQUENCE [LARGE SCALE GENOMIC DNA]</scope>
    <source>
        <strain evidence="11 12">DSM 12335</strain>
    </source>
</reference>
<keyword evidence="3" id="KW-0597">Phosphoprotein</keyword>
<evidence type="ECO:0000256" key="9">
    <source>
        <dbReference type="SAM" id="Phobius"/>
    </source>
</evidence>
<evidence type="ECO:0000256" key="4">
    <source>
        <dbReference type="ARBA" id="ARBA00022679"/>
    </source>
</evidence>
<keyword evidence="9" id="KW-0472">Membrane</keyword>
<evidence type="ECO:0000256" key="3">
    <source>
        <dbReference type="ARBA" id="ARBA00022553"/>
    </source>
</evidence>
<dbReference type="InterPro" id="IPR050482">
    <property type="entry name" value="Sensor_HK_TwoCompSys"/>
</dbReference>
<feature type="transmembrane region" description="Helical" evidence="9">
    <location>
        <begin position="147"/>
        <end position="171"/>
    </location>
</feature>
<dbReference type="AlphaFoldDB" id="A0A542YMK4"/>
<sequence length="411" mass="42509">MSNAETRVNALSGESAAQSPRASAAGDVPAWVLTSLGAAVQAIAVALIIAVGSADGPPPGIGPYVFALGFGAVLLLRSVAPVAVLVAAVLGTFAYYAAGYPPIGMAVPVFGAFYNASERGRVAVATVTGGVLLAVSLYFRIQDGESSAVLAYDVITNAALIGCAVALALMVRGRRHLREEQERALLLERQAQQERAARQLEAQRLQVARDVHDSIGHALSLVSVQARVAQQSLGRDEAGVSRALDNMVQASSTSLADLRRTLATLRSDRDDSGHAPVTLDGIERTAQAARDAGLDVELDLDLGDTQVPGPVAGAAFRIVQESVTNVLRHARAEHVRIGVRVADGQVHVEVADDGRGAAAAGRDRGRTGQGISGMRDRAALLGGSLEIASGDQGLRVLAALPLNPDAAEVGR</sequence>
<dbReference type="OrthoDB" id="144293at2"/>
<dbReference type="PANTHER" id="PTHR24421:SF10">
    <property type="entry name" value="NITRATE_NITRITE SENSOR PROTEIN NARQ"/>
    <property type="match status" value="1"/>
</dbReference>
<evidence type="ECO:0000256" key="6">
    <source>
        <dbReference type="ARBA" id="ARBA00022777"/>
    </source>
</evidence>
<feature type="transmembrane region" description="Helical" evidence="9">
    <location>
        <begin position="64"/>
        <end position="87"/>
    </location>
</feature>
<evidence type="ECO:0000313" key="12">
    <source>
        <dbReference type="Proteomes" id="UP000319516"/>
    </source>
</evidence>
<feature type="domain" description="Histidine kinase/HSP90-like ATPase" evidence="10">
    <location>
        <begin position="311"/>
        <end position="404"/>
    </location>
</feature>
<evidence type="ECO:0000256" key="8">
    <source>
        <dbReference type="ARBA" id="ARBA00023012"/>
    </source>
</evidence>
<dbReference type="InterPro" id="IPR011712">
    <property type="entry name" value="Sig_transdc_His_kin_sub3_dim/P"/>
</dbReference>
<keyword evidence="12" id="KW-1185">Reference proteome</keyword>
<dbReference type="Pfam" id="PF07730">
    <property type="entry name" value="HisKA_3"/>
    <property type="match status" value="1"/>
</dbReference>
<comment type="caution">
    <text evidence="11">The sequence shown here is derived from an EMBL/GenBank/DDBJ whole genome shotgun (WGS) entry which is preliminary data.</text>
</comment>
<keyword evidence="6 11" id="KW-0418">Kinase</keyword>
<dbReference type="RefSeq" id="WP_141783587.1">
    <property type="nucleotide sequence ID" value="NZ_BAAAIK010000003.1"/>
</dbReference>
<dbReference type="InterPro" id="IPR036890">
    <property type="entry name" value="HATPase_C_sf"/>
</dbReference>